<organism evidence="8 9">
    <name type="scientific">Rhizocola hellebori</name>
    <dbReference type="NCBI Taxonomy" id="1392758"/>
    <lineage>
        <taxon>Bacteria</taxon>
        <taxon>Bacillati</taxon>
        <taxon>Actinomycetota</taxon>
        <taxon>Actinomycetes</taxon>
        <taxon>Micromonosporales</taxon>
        <taxon>Micromonosporaceae</taxon>
        <taxon>Rhizocola</taxon>
    </lineage>
</organism>
<keyword evidence="9" id="KW-1185">Reference proteome</keyword>
<dbReference type="Pfam" id="PF00486">
    <property type="entry name" value="Trans_reg_C"/>
    <property type="match status" value="1"/>
</dbReference>
<dbReference type="SMART" id="SM00862">
    <property type="entry name" value="Trans_reg_C"/>
    <property type="match status" value="1"/>
</dbReference>
<evidence type="ECO:0000256" key="4">
    <source>
        <dbReference type="ARBA" id="ARBA00023163"/>
    </source>
</evidence>
<gene>
    <name evidence="8" type="ORF">Rhe02_04440</name>
</gene>
<dbReference type="EMBL" id="BONY01000002">
    <property type="protein sequence ID" value="GIH02377.1"/>
    <property type="molecule type" value="Genomic_DNA"/>
</dbReference>
<dbReference type="GO" id="GO:0003677">
    <property type="term" value="F:DNA binding"/>
    <property type="evidence" value="ECO:0007669"/>
    <property type="project" value="UniProtKB-UniRule"/>
</dbReference>
<dbReference type="PANTHER" id="PTHR35807:SF1">
    <property type="entry name" value="TRANSCRIPTIONAL REGULATOR REDD"/>
    <property type="match status" value="1"/>
</dbReference>
<dbReference type="InterPro" id="IPR019734">
    <property type="entry name" value="TPR_rpt"/>
</dbReference>
<dbReference type="Pfam" id="PF13181">
    <property type="entry name" value="TPR_8"/>
    <property type="match status" value="1"/>
</dbReference>
<keyword evidence="4" id="KW-0804">Transcription</keyword>
<dbReference type="PANTHER" id="PTHR35807">
    <property type="entry name" value="TRANSCRIPTIONAL REGULATOR REDD-RELATED"/>
    <property type="match status" value="1"/>
</dbReference>
<dbReference type="PROSITE" id="PS50005">
    <property type="entry name" value="TPR"/>
    <property type="match status" value="1"/>
</dbReference>
<dbReference type="InterPro" id="IPR011990">
    <property type="entry name" value="TPR-like_helical_dom_sf"/>
</dbReference>
<dbReference type="RefSeq" id="WP_203906325.1">
    <property type="nucleotide sequence ID" value="NZ_BONY01000002.1"/>
</dbReference>
<evidence type="ECO:0000256" key="6">
    <source>
        <dbReference type="PROSITE-ProRule" id="PRU01091"/>
    </source>
</evidence>
<dbReference type="GO" id="GO:0000160">
    <property type="term" value="P:phosphorelay signal transduction system"/>
    <property type="evidence" value="ECO:0007669"/>
    <property type="project" value="InterPro"/>
</dbReference>
<dbReference type="AlphaFoldDB" id="A0A8J3Q2X6"/>
<dbReference type="InterPro" id="IPR051677">
    <property type="entry name" value="AfsR-DnrI-RedD_regulator"/>
</dbReference>
<dbReference type="InterPro" id="IPR016032">
    <property type="entry name" value="Sig_transdc_resp-reg_C-effctor"/>
</dbReference>
<dbReference type="InterPro" id="IPR027417">
    <property type="entry name" value="P-loop_NTPase"/>
</dbReference>
<accession>A0A8J3Q2X6</accession>
<evidence type="ECO:0000256" key="3">
    <source>
        <dbReference type="ARBA" id="ARBA00023125"/>
    </source>
</evidence>
<dbReference type="SUPFAM" id="SSF48452">
    <property type="entry name" value="TPR-like"/>
    <property type="match status" value="2"/>
</dbReference>
<dbReference type="Gene3D" id="1.10.10.10">
    <property type="entry name" value="Winged helix-like DNA-binding domain superfamily/Winged helix DNA-binding domain"/>
    <property type="match status" value="1"/>
</dbReference>
<keyword evidence="2" id="KW-0805">Transcription regulation</keyword>
<comment type="similarity">
    <text evidence="1">Belongs to the AfsR/DnrI/RedD regulatory family.</text>
</comment>
<dbReference type="CDD" id="cd15831">
    <property type="entry name" value="BTAD"/>
    <property type="match status" value="1"/>
</dbReference>
<keyword evidence="3 6" id="KW-0238">DNA-binding</keyword>
<dbReference type="GO" id="GO:0006355">
    <property type="term" value="P:regulation of DNA-templated transcription"/>
    <property type="evidence" value="ECO:0007669"/>
    <property type="project" value="InterPro"/>
</dbReference>
<evidence type="ECO:0000313" key="8">
    <source>
        <dbReference type="EMBL" id="GIH02377.1"/>
    </source>
</evidence>
<dbReference type="InterPro" id="IPR005158">
    <property type="entry name" value="BTAD"/>
</dbReference>
<dbReference type="SMART" id="SM00028">
    <property type="entry name" value="TPR"/>
    <property type="match status" value="5"/>
</dbReference>
<evidence type="ECO:0000256" key="2">
    <source>
        <dbReference type="ARBA" id="ARBA00023015"/>
    </source>
</evidence>
<dbReference type="SMART" id="SM01043">
    <property type="entry name" value="BTAD"/>
    <property type="match status" value="1"/>
</dbReference>
<dbReference type="Pfam" id="PF03704">
    <property type="entry name" value="BTAD"/>
    <property type="match status" value="1"/>
</dbReference>
<evidence type="ECO:0000256" key="5">
    <source>
        <dbReference type="PROSITE-ProRule" id="PRU00339"/>
    </source>
</evidence>
<evidence type="ECO:0000313" key="9">
    <source>
        <dbReference type="Proteomes" id="UP000612899"/>
    </source>
</evidence>
<proteinExistence type="inferred from homology"/>
<protein>
    <submittedName>
        <fullName evidence="8">SARP family transcriptional regulator</fullName>
    </submittedName>
</protein>
<evidence type="ECO:0000259" key="7">
    <source>
        <dbReference type="PROSITE" id="PS51755"/>
    </source>
</evidence>
<dbReference type="Pfam" id="PF13374">
    <property type="entry name" value="TPR_10"/>
    <property type="match status" value="1"/>
</dbReference>
<evidence type="ECO:0000256" key="1">
    <source>
        <dbReference type="ARBA" id="ARBA00005820"/>
    </source>
</evidence>
<dbReference type="SUPFAM" id="SSF46894">
    <property type="entry name" value="C-terminal effector domain of the bipartite response regulators"/>
    <property type="match status" value="1"/>
</dbReference>
<comment type="caution">
    <text evidence="8">The sequence shown here is derived from an EMBL/GenBank/DDBJ whole genome shotgun (WGS) entry which is preliminary data.</text>
</comment>
<sequence length="1029" mass="110737">MVRISILGQLEVTVDGEAAEVTAPMLRRLLALLATQPGVPIEAETVADRLWQGQPPQNSRKTVAVYVHRLRRILGADELITFGPSGYALDVRLVQLDATDFERLAQQASSAPETQARELIGTALALWHGQPLEGFHDVAAVAQTAQRLGEIRAGLIEQRFELELGLGEQAGLAGAIKEAIAEFPYREKLYGQLMLTLYRHGRRAEALDTYRQMYKLLTGDLGVEPVPELQNLHQQILNSDQSLAVPPHRPQTPSVRPAQLPAGIVDFTGRAGHLAELESWATGPASTAPLLLTGGAGLGKTALAVHWGHRYAAATGAGHLYVNLRGYSADPPLRPIDAISYFLRALGTEPEQIPVDPAEAGALLRSRAADQHLLMVLDNAANAEQIQHLLPGGAQNRVIVTSRERLSGLIARHSAHRISLERFTEAEAVDLLGRMIGAAKVSQQADSARELATLCGYLPLALRVAAANLADGRYTGIETLVADINDTAWPTPFDLDDDPEAGPRAAFGHSYGRLAPPKQRLFRLLSAIPGPDFAAAAVESFAGNDFADAGSTLRGLANAHLIEQNAPNRFSLHDLVHRYARSVAEESDPPAVRDQARQRLYRYYLRSCDAAARVAYPHVLRLHWTDDEPGPGEAFAGHAEAMTWLDTERPNLIAAIDAAFGDGDAATASNLADMMRGYFSTRRLRSDWLAVSDLALRAAEQTGDVRAQIAARLSTSMVRWGLGEYSEAASILLINVELARQAGWIDAAVSSLGNLGGIYGEWGKLQEAADCLEQALHLQPADGPATTKASILTNLGAMSADLGRLDASVEYALAALRLFEEIGVELGAARARANLGETTRTKGDLHAAKLYLDSARSKLEGMGDPHAEASVLVSLAMLYHEQGDLSAARDTAAQAKDLAEQADAPIKIANALTALALIDHDPFRHQEAIAILCECKAARHEAEARLHLATTLLARGELAEAQAVCEDALCTSRHGGYRHVEAAAMALLSQIHHQSGHADLARTTATQALTALAEVGCTRDTDRLQKILW</sequence>
<dbReference type="Gene3D" id="1.25.40.10">
    <property type="entry name" value="Tetratricopeptide repeat domain"/>
    <property type="match status" value="3"/>
</dbReference>
<dbReference type="PROSITE" id="PS51755">
    <property type="entry name" value="OMPR_PHOB"/>
    <property type="match status" value="1"/>
</dbReference>
<feature type="DNA-binding region" description="OmpR/PhoB-type" evidence="6">
    <location>
        <begin position="1"/>
        <end position="91"/>
    </location>
</feature>
<dbReference type="Proteomes" id="UP000612899">
    <property type="component" value="Unassembled WGS sequence"/>
</dbReference>
<reference evidence="8" key="1">
    <citation type="submission" date="2021-01" db="EMBL/GenBank/DDBJ databases">
        <title>Whole genome shotgun sequence of Rhizocola hellebori NBRC 109834.</title>
        <authorList>
            <person name="Komaki H."/>
            <person name="Tamura T."/>
        </authorList>
    </citation>
    <scope>NUCLEOTIDE SEQUENCE</scope>
    <source>
        <strain evidence="8">NBRC 109834</strain>
    </source>
</reference>
<feature type="repeat" description="TPR" evidence="5">
    <location>
        <begin position="749"/>
        <end position="782"/>
    </location>
</feature>
<dbReference type="SUPFAM" id="SSF52540">
    <property type="entry name" value="P-loop containing nucleoside triphosphate hydrolases"/>
    <property type="match status" value="1"/>
</dbReference>
<dbReference type="InterPro" id="IPR001867">
    <property type="entry name" value="OmpR/PhoB-type_DNA-bd"/>
</dbReference>
<keyword evidence="5" id="KW-0802">TPR repeat</keyword>
<dbReference type="Gene3D" id="3.40.50.300">
    <property type="entry name" value="P-loop containing nucleotide triphosphate hydrolases"/>
    <property type="match status" value="1"/>
</dbReference>
<feature type="domain" description="OmpR/PhoB-type" evidence="7">
    <location>
        <begin position="1"/>
        <end position="91"/>
    </location>
</feature>
<name>A0A8J3Q2X6_9ACTN</name>
<dbReference type="InterPro" id="IPR036388">
    <property type="entry name" value="WH-like_DNA-bd_sf"/>
</dbReference>